<dbReference type="AlphaFoldDB" id="A0A540W7H7"/>
<comment type="caution">
    <text evidence="2">The sequence shown here is derived from an EMBL/GenBank/DDBJ whole genome shotgun (WGS) entry which is preliminary data.</text>
</comment>
<evidence type="ECO:0000256" key="1">
    <source>
        <dbReference type="SAM" id="Phobius"/>
    </source>
</evidence>
<dbReference type="EMBL" id="VIGB01000003">
    <property type="protein sequence ID" value="TQF04976.1"/>
    <property type="molecule type" value="Genomic_DNA"/>
</dbReference>
<evidence type="ECO:0008006" key="4">
    <source>
        <dbReference type="Google" id="ProtNLM"/>
    </source>
</evidence>
<evidence type="ECO:0000313" key="2">
    <source>
        <dbReference type="EMBL" id="TQF04976.1"/>
    </source>
</evidence>
<keyword evidence="1" id="KW-0812">Transmembrane</keyword>
<feature type="transmembrane region" description="Helical" evidence="1">
    <location>
        <begin position="213"/>
        <end position="231"/>
    </location>
</feature>
<dbReference type="RefSeq" id="WP_141635520.1">
    <property type="nucleotide sequence ID" value="NZ_VIGB01000003.1"/>
</dbReference>
<gene>
    <name evidence="2" type="ORF">E6W39_25515</name>
</gene>
<proteinExistence type="predicted"/>
<evidence type="ECO:0000313" key="3">
    <source>
        <dbReference type="Proteomes" id="UP000319103"/>
    </source>
</evidence>
<dbReference type="OrthoDB" id="569023at2"/>
<accession>A0A540W7H7</accession>
<reference evidence="2 3" key="1">
    <citation type="submission" date="2019-06" db="EMBL/GenBank/DDBJ databases">
        <title>Description of Kitasatospora acidophila sp. nov. isolated from pine grove soil, and reclassification of Streptomyces novaecaesareae to Kitasatospora novaeceasareae comb. nov.</title>
        <authorList>
            <person name="Kim M.J."/>
        </authorList>
    </citation>
    <scope>NUCLEOTIDE SEQUENCE [LARGE SCALE GENOMIC DNA]</scope>
    <source>
        <strain evidence="2 3">MMS16-CNU292</strain>
    </source>
</reference>
<protein>
    <recommendedName>
        <fullName evidence="4">Secreted protein</fullName>
    </recommendedName>
</protein>
<organism evidence="2 3">
    <name type="scientific">Kitasatospora acidiphila</name>
    <dbReference type="NCBI Taxonomy" id="2567942"/>
    <lineage>
        <taxon>Bacteria</taxon>
        <taxon>Bacillati</taxon>
        <taxon>Actinomycetota</taxon>
        <taxon>Actinomycetes</taxon>
        <taxon>Kitasatosporales</taxon>
        <taxon>Streptomycetaceae</taxon>
        <taxon>Kitasatospora</taxon>
    </lineage>
</organism>
<dbReference type="Proteomes" id="UP000319103">
    <property type="component" value="Unassembled WGS sequence"/>
</dbReference>
<feature type="transmembrane region" description="Helical" evidence="1">
    <location>
        <begin position="450"/>
        <end position="473"/>
    </location>
</feature>
<name>A0A540W7H7_9ACTN</name>
<keyword evidence="1" id="KW-0472">Membrane</keyword>
<sequence length="481" mass="51068">MAGGLTLPARLRRLRAAGHWTTPRRVRALTAAVLAALLLMIGLTASLLTGARDAVDEIGHRTAPQAERAADLYFALGDMDAQAANLLLVGADSQHAGQRDGVHNTYEQRRAQADSDLEQATEAVGGSAAARQAARAELDALGQYEGLVARMDEQEGAAKAGPGHPPADALATYRQATDLLRTQLLPGADQVAKSNADAVDRRYADERSALGSGFWELLGSGLLVLIAIAVLQRTLAVRYRRLLSPPLLLAGVLTLAGLIWAVTLTSGTSDRLHTAKVDAYDSVLSLGRAQAVAYDSNADESRWLVDPERAGQYQQSFLDKSQQIAGFDGIADYSGYLPRLSAAVNAHHTAADAVDFRGYLGDELRNITFPGEQQAADKLLDDYLTYQQDDAKIRELNGQGKLADAITFDTGTNPGQSDGDFTALSNDFDTVVGINQQAFHQAVSQSDDDLGAGSAAGLGVLGAGALVLAVLAVRPRLREYR</sequence>
<feature type="transmembrane region" description="Helical" evidence="1">
    <location>
        <begin position="243"/>
        <end position="262"/>
    </location>
</feature>
<keyword evidence="3" id="KW-1185">Reference proteome</keyword>
<keyword evidence="1" id="KW-1133">Transmembrane helix</keyword>